<dbReference type="EC" id="2.5.1.6" evidence="11"/>
<dbReference type="PIRSF" id="PIRSF000497">
    <property type="entry name" value="MAT"/>
    <property type="match status" value="1"/>
</dbReference>
<protein>
    <recommendedName>
        <fullName evidence="11">S-adenosylmethionine synthase</fullName>
        <ecNumber evidence="11">2.5.1.6</ecNumber>
    </recommendedName>
</protein>
<reference evidence="16" key="1">
    <citation type="submission" date="2023-03" db="EMBL/GenBank/DDBJ databases">
        <authorList>
            <person name="Steffen K."/>
            <person name="Cardenas P."/>
        </authorList>
    </citation>
    <scope>NUCLEOTIDE SEQUENCE</scope>
</reference>
<evidence type="ECO:0000259" key="13">
    <source>
        <dbReference type="Pfam" id="PF00438"/>
    </source>
</evidence>
<keyword evidence="6 11" id="KW-0547">Nucleotide-binding</keyword>
<evidence type="ECO:0000313" key="17">
    <source>
        <dbReference type="Proteomes" id="UP001174909"/>
    </source>
</evidence>
<comment type="catalytic activity">
    <reaction evidence="10 11">
        <text>L-methionine + ATP + H2O = S-adenosyl-L-methionine + phosphate + diphosphate</text>
        <dbReference type="Rhea" id="RHEA:21080"/>
        <dbReference type="ChEBI" id="CHEBI:15377"/>
        <dbReference type="ChEBI" id="CHEBI:30616"/>
        <dbReference type="ChEBI" id="CHEBI:33019"/>
        <dbReference type="ChEBI" id="CHEBI:43474"/>
        <dbReference type="ChEBI" id="CHEBI:57844"/>
        <dbReference type="ChEBI" id="CHEBI:59789"/>
        <dbReference type="EC" id="2.5.1.6"/>
    </reaction>
</comment>
<evidence type="ECO:0000256" key="6">
    <source>
        <dbReference type="ARBA" id="ARBA00022741"/>
    </source>
</evidence>
<dbReference type="Gene3D" id="3.30.300.10">
    <property type="match status" value="4"/>
</dbReference>
<evidence type="ECO:0000256" key="1">
    <source>
        <dbReference type="ARBA" id="ARBA00005224"/>
    </source>
</evidence>
<comment type="function">
    <text evidence="11">Catalyzes the formation of S-adenosylmethionine from methionine and ATP.</text>
</comment>
<dbReference type="GO" id="GO:0006730">
    <property type="term" value="P:one-carbon metabolic process"/>
    <property type="evidence" value="ECO:0007669"/>
    <property type="project" value="UniProtKB-KW"/>
</dbReference>
<organism evidence="16 17">
    <name type="scientific">Geodia barretti</name>
    <name type="common">Barrett's horny sponge</name>
    <dbReference type="NCBI Taxonomy" id="519541"/>
    <lineage>
        <taxon>Eukaryota</taxon>
        <taxon>Metazoa</taxon>
        <taxon>Porifera</taxon>
        <taxon>Demospongiae</taxon>
        <taxon>Heteroscleromorpha</taxon>
        <taxon>Tetractinellida</taxon>
        <taxon>Astrophorina</taxon>
        <taxon>Geodiidae</taxon>
        <taxon>Geodia</taxon>
    </lineage>
</organism>
<dbReference type="Pfam" id="PF00438">
    <property type="entry name" value="S-AdoMet_synt_N"/>
    <property type="match status" value="1"/>
</dbReference>
<feature type="domain" description="S-adenosylmethionine synthetase central" evidence="14">
    <location>
        <begin position="126"/>
        <end position="247"/>
    </location>
</feature>
<dbReference type="NCBIfam" id="TIGR01034">
    <property type="entry name" value="metK"/>
    <property type="match status" value="1"/>
</dbReference>
<comment type="pathway">
    <text evidence="1 11">Amino-acid biosynthesis; S-adenosyl-L-methionine biosynthesis; S-adenosyl-L-methionine from L-methionine: step 1/1.</text>
</comment>
<proteinExistence type="inferred from homology"/>
<dbReference type="FunFam" id="3.30.300.10:FF:000001">
    <property type="entry name" value="S-adenosylmethionine synthase"/>
    <property type="match status" value="1"/>
</dbReference>
<dbReference type="PROSITE" id="PS00377">
    <property type="entry name" value="ADOMET_SYNTHASE_2"/>
    <property type="match status" value="1"/>
</dbReference>
<evidence type="ECO:0000256" key="5">
    <source>
        <dbReference type="ARBA" id="ARBA00022723"/>
    </source>
</evidence>
<keyword evidence="4 11" id="KW-0808">Transferase</keyword>
<dbReference type="InterPro" id="IPR002133">
    <property type="entry name" value="S-AdoMet_synthetase"/>
</dbReference>
<feature type="domain" description="S-adenosylmethionine synthetase N-terminal" evidence="13">
    <location>
        <begin position="15"/>
        <end position="112"/>
    </location>
</feature>
<evidence type="ECO:0000259" key="14">
    <source>
        <dbReference type="Pfam" id="PF02772"/>
    </source>
</evidence>
<dbReference type="PROSITE" id="PS00376">
    <property type="entry name" value="ADOMET_SYNTHASE_1"/>
    <property type="match status" value="1"/>
</dbReference>
<dbReference type="InterPro" id="IPR022629">
    <property type="entry name" value="S-AdoMet_synt_central"/>
</dbReference>
<keyword evidence="5 11" id="KW-0479">Metal-binding</keyword>
<comment type="cofactor">
    <cofactor evidence="11">
        <name>K(+)</name>
        <dbReference type="ChEBI" id="CHEBI:29103"/>
    </cofactor>
    <text evidence="11">Binds 1 potassium ion per subunit. The potassium ion interacts primarily with the substrate.</text>
</comment>
<sequence length="431" mass="47300">MAAERPGKRACLDTFLFTSESVGEGHADKICDQVSDAILDACLAQDPLSKVGCECATKTGMIIILGEITSTAVVDYQKVVRETVKRIGYDDCRKGFDYKTCNVLTAVEKQSAEIAHGVHVGRRDEDIGAGDQGLMYGYATDETEEMMPLTIMLAHKMNQLMAKYRRDGTLPWIRPDSKTQVTVEYRLEEGACVPMRVHTVVVSVQHSEDISLEDMRSQITEKIVKEVVPAKYLDDQTVYHIQPSGSFIIGGPQSDAGLTGRKIIVDTYGGWGAHGGGAFSGKDCSKVDRSAAYAARWIAKSLVAAGLARRVLLQKNSEIGERLKRDRGKVSISISVPDFSEHQNTSMTSLPVQISYAIGVARPLSMYIDTYGTGSKSNAELHDIIEKNFDLRPGVIIKDLGLRNPIFGATACYGHFGRAEFPWEQPKKLVL</sequence>
<dbReference type="GO" id="GO:0004478">
    <property type="term" value="F:methionine adenosyltransferase activity"/>
    <property type="evidence" value="ECO:0007669"/>
    <property type="project" value="UniProtKB-EC"/>
</dbReference>
<evidence type="ECO:0000256" key="2">
    <source>
        <dbReference type="ARBA" id="ARBA00009685"/>
    </source>
</evidence>
<dbReference type="InterPro" id="IPR022630">
    <property type="entry name" value="S-AdoMet_synt_C"/>
</dbReference>
<dbReference type="SUPFAM" id="SSF55973">
    <property type="entry name" value="S-adenosylmethionine synthetase"/>
    <property type="match status" value="4"/>
</dbReference>
<comment type="cofactor">
    <cofactor evidence="11">
        <name>Mg(2+)</name>
        <dbReference type="ChEBI" id="CHEBI:18420"/>
    </cofactor>
    <text evidence="11">Binds 2 magnesium ions per subunit. The magnesium ions interact primarily with the substrate.</text>
</comment>
<keyword evidence="9 11" id="KW-0630">Potassium</keyword>
<dbReference type="Pfam" id="PF02773">
    <property type="entry name" value="S-AdoMet_synt_C"/>
    <property type="match status" value="2"/>
</dbReference>
<keyword evidence="8 11" id="KW-0460">Magnesium</keyword>
<dbReference type="Proteomes" id="UP001174909">
    <property type="component" value="Unassembled WGS sequence"/>
</dbReference>
<feature type="domain" description="S-adenosylmethionine synthetase C-terminal" evidence="15">
    <location>
        <begin position="249"/>
        <end position="321"/>
    </location>
</feature>
<dbReference type="EMBL" id="CASHTH010003393">
    <property type="protein sequence ID" value="CAI8044432.1"/>
    <property type="molecule type" value="Genomic_DNA"/>
</dbReference>
<evidence type="ECO:0000256" key="10">
    <source>
        <dbReference type="ARBA" id="ARBA00048344"/>
    </source>
</evidence>
<dbReference type="FunFam" id="3.30.300.10:FF:000003">
    <property type="entry name" value="S-adenosylmethionine synthase"/>
    <property type="match status" value="1"/>
</dbReference>
<feature type="domain" description="S-adenosylmethionine synthetase C-terminal" evidence="15">
    <location>
        <begin position="350"/>
        <end position="425"/>
    </location>
</feature>
<evidence type="ECO:0000256" key="11">
    <source>
        <dbReference type="RuleBase" id="RU000541"/>
    </source>
</evidence>
<dbReference type="CDD" id="cd18079">
    <property type="entry name" value="S-AdoMet_synt"/>
    <property type="match status" value="1"/>
</dbReference>
<evidence type="ECO:0000256" key="12">
    <source>
        <dbReference type="RuleBase" id="RU004462"/>
    </source>
</evidence>
<evidence type="ECO:0000256" key="9">
    <source>
        <dbReference type="ARBA" id="ARBA00022958"/>
    </source>
</evidence>
<evidence type="ECO:0000256" key="7">
    <source>
        <dbReference type="ARBA" id="ARBA00022840"/>
    </source>
</evidence>
<evidence type="ECO:0000313" key="16">
    <source>
        <dbReference type="EMBL" id="CAI8044432.1"/>
    </source>
</evidence>
<keyword evidence="3 11" id="KW-0554">One-carbon metabolism</keyword>
<dbReference type="AlphaFoldDB" id="A0AA35TAT7"/>
<dbReference type="InterPro" id="IPR022636">
    <property type="entry name" value="S-AdoMet_synthetase_sfam"/>
</dbReference>
<dbReference type="GO" id="GO:0006556">
    <property type="term" value="P:S-adenosylmethionine biosynthetic process"/>
    <property type="evidence" value="ECO:0007669"/>
    <property type="project" value="InterPro"/>
</dbReference>
<evidence type="ECO:0000256" key="3">
    <source>
        <dbReference type="ARBA" id="ARBA00022563"/>
    </source>
</evidence>
<evidence type="ECO:0000256" key="8">
    <source>
        <dbReference type="ARBA" id="ARBA00022842"/>
    </source>
</evidence>
<keyword evidence="17" id="KW-1185">Reference proteome</keyword>
<keyword evidence="7 11" id="KW-0067">ATP-binding</keyword>
<evidence type="ECO:0000259" key="15">
    <source>
        <dbReference type="Pfam" id="PF02773"/>
    </source>
</evidence>
<comment type="caution">
    <text evidence="16">The sequence shown here is derived from an EMBL/GenBank/DDBJ whole genome shotgun (WGS) entry which is preliminary data.</text>
</comment>
<dbReference type="Pfam" id="PF02772">
    <property type="entry name" value="S-AdoMet_synt_M"/>
    <property type="match status" value="1"/>
</dbReference>
<gene>
    <name evidence="16" type="ORF">GBAR_LOCUS24641</name>
</gene>
<evidence type="ECO:0000256" key="4">
    <source>
        <dbReference type="ARBA" id="ARBA00022679"/>
    </source>
</evidence>
<dbReference type="InterPro" id="IPR022628">
    <property type="entry name" value="S-AdoMet_synt_N"/>
</dbReference>
<dbReference type="GO" id="GO:0046872">
    <property type="term" value="F:metal ion binding"/>
    <property type="evidence" value="ECO:0007669"/>
    <property type="project" value="UniProtKB-KW"/>
</dbReference>
<accession>A0AA35TAT7</accession>
<dbReference type="PANTHER" id="PTHR11964">
    <property type="entry name" value="S-ADENOSYLMETHIONINE SYNTHETASE"/>
    <property type="match status" value="1"/>
</dbReference>
<dbReference type="GO" id="GO:0005524">
    <property type="term" value="F:ATP binding"/>
    <property type="evidence" value="ECO:0007669"/>
    <property type="project" value="UniProtKB-KW"/>
</dbReference>
<name>A0AA35TAT7_GEOBA</name>
<comment type="similarity">
    <text evidence="2 12">Belongs to the AdoMet synthase family.</text>
</comment>
<dbReference type="InterPro" id="IPR022631">
    <property type="entry name" value="ADOMET_SYNTHASE_CS"/>
</dbReference>